<dbReference type="InterPro" id="IPR000873">
    <property type="entry name" value="AMP-dep_synth/lig_dom"/>
</dbReference>
<dbReference type="InterPro" id="IPR042099">
    <property type="entry name" value="ANL_N_sf"/>
</dbReference>
<dbReference type="PANTHER" id="PTHR43272">
    <property type="entry name" value="LONG-CHAIN-FATTY-ACID--COA LIGASE"/>
    <property type="match status" value="1"/>
</dbReference>
<dbReference type="PROSITE" id="PS00455">
    <property type="entry name" value="AMP_BINDING"/>
    <property type="match status" value="1"/>
</dbReference>
<evidence type="ECO:0000256" key="1">
    <source>
        <dbReference type="ARBA" id="ARBA00022741"/>
    </source>
</evidence>
<reference evidence="5 6" key="1">
    <citation type="submission" date="2019-03" db="EMBL/GenBank/DDBJ databases">
        <title>Genomic Encyclopedia of Type Strains, Phase IV (KMG-IV): sequencing the most valuable type-strain genomes for metagenomic binning, comparative biology and taxonomic classification.</title>
        <authorList>
            <person name="Goeker M."/>
        </authorList>
    </citation>
    <scope>NUCLEOTIDE SEQUENCE [LARGE SCALE GENOMIC DNA]</scope>
    <source>
        <strain evidence="5 6">DSM 28287</strain>
    </source>
</reference>
<comment type="caution">
    <text evidence="5">The sequence shown here is derived from an EMBL/GenBank/DDBJ whole genome shotgun (WGS) entry which is preliminary data.</text>
</comment>
<keyword evidence="1" id="KW-0547">Nucleotide-binding</keyword>
<dbReference type="EMBL" id="SNXO01000007">
    <property type="protein sequence ID" value="TDP58422.1"/>
    <property type="molecule type" value="Genomic_DNA"/>
</dbReference>
<dbReference type="PANTHER" id="PTHR43272:SF33">
    <property type="entry name" value="AMP-BINDING DOMAIN-CONTAINING PROTEIN-RELATED"/>
    <property type="match status" value="1"/>
</dbReference>
<feature type="domain" description="AMP-dependent synthetase/ligase" evidence="4">
    <location>
        <begin position="54"/>
        <end position="430"/>
    </location>
</feature>
<keyword evidence="2" id="KW-0067">ATP-binding</keyword>
<gene>
    <name evidence="5" type="ORF">EV211_10720</name>
</gene>
<dbReference type="GO" id="GO:0004467">
    <property type="term" value="F:long-chain fatty acid-CoA ligase activity"/>
    <property type="evidence" value="ECO:0007669"/>
    <property type="project" value="UniProtKB-EC"/>
</dbReference>
<evidence type="ECO:0000256" key="2">
    <source>
        <dbReference type="ARBA" id="ARBA00022840"/>
    </source>
</evidence>
<dbReference type="SUPFAM" id="SSF56801">
    <property type="entry name" value="Acetyl-CoA synthetase-like"/>
    <property type="match status" value="1"/>
</dbReference>
<dbReference type="InterPro" id="IPR045851">
    <property type="entry name" value="AMP-bd_C_sf"/>
</dbReference>
<dbReference type="RefSeq" id="WP_133527933.1">
    <property type="nucleotide sequence ID" value="NZ_SNXO01000007.1"/>
</dbReference>
<dbReference type="AlphaFoldDB" id="A0A4V6PV01"/>
<sequence length="580" mass="64826">MSKSRKILVPQLPKLYDSRLHSDFRELMNYAAFQYMDDKAFIIKKKPKNRHDEPTYINKTFIDFKNDVNSLGTGLLDMGLRDKRIAVIGKNRYEWMLAYFATLCGLGISVPLDKGLPYDEVESSLARSKSDVLVFDKDHLDMVKELEKGGNTGVSLFICMDEIPDYHSVPEIIAKGRRAMKDGSTEYMSLPVNGDEVSIILFTSGTTSISKAVMLSQFNITYNIYAMLQTEDIHHGDVNMAFLPYHHTFGSTGQVLMLATGATTAFCDGLKYVQKNMVEYGVSVFVCVPLLIEAMYKKILAGIKKQGKEATFEKGLKISGFLRRMHIDVRRKLFKDILSELGGGLRFIISGASALDPEVVKGFDAIGIKIVQGYGMTEASPVLSAENAGTQCPGSIGKAMIGVELMIDEPNDEGIGELIARAPNVMHGYYENEEATAETLVDGWLHTGDLASINEDGFIFIRGRSKNVIVLKNGKNIYPEELEILLTNLPYVEENIVYGEPRHKDGDHKDLAICAKIVYNKDYMKDNYGIEDNDAAYDVIKGDIDAINDELPTYKHILRLIVTDEPMDKTTTGKVKRYKK</sequence>
<evidence type="ECO:0000256" key="3">
    <source>
        <dbReference type="ARBA" id="ARBA00024484"/>
    </source>
</evidence>
<evidence type="ECO:0000259" key="4">
    <source>
        <dbReference type="Pfam" id="PF00501"/>
    </source>
</evidence>
<dbReference type="Pfam" id="PF00501">
    <property type="entry name" value="AMP-binding"/>
    <property type="match status" value="1"/>
</dbReference>
<dbReference type="Gene3D" id="3.40.50.12780">
    <property type="entry name" value="N-terminal domain of ligase-like"/>
    <property type="match status" value="1"/>
</dbReference>
<dbReference type="OrthoDB" id="9803968at2"/>
<organism evidence="5 6">
    <name type="scientific">Aminicella lysinilytica</name>
    <dbReference type="NCBI Taxonomy" id="433323"/>
    <lineage>
        <taxon>Bacteria</taxon>
        <taxon>Bacillati</taxon>
        <taxon>Bacillota</taxon>
        <taxon>Clostridia</taxon>
        <taxon>Peptostreptococcales</taxon>
        <taxon>Anaerovoracaceae</taxon>
        <taxon>Aminicella</taxon>
    </lineage>
</organism>
<dbReference type="GO" id="GO:0016020">
    <property type="term" value="C:membrane"/>
    <property type="evidence" value="ECO:0007669"/>
    <property type="project" value="TreeGrafter"/>
</dbReference>
<proteinExistence type="predicted"/>
<dbReference type="Gene3D" id="3.30.300.30">
    <property type="match status" value="1"/>
</dbReference>
<dbReference type="Proteomes" id="UP000295500">
    <property type="component" value="Unassembled WGS sequence"/>
</dbReference>
<evidence type="ECO:0000313" key="5">
    <source>
        <dbReference type="EMBL" id="TDP58422.1"/>
    </source>
</evidence>
<dbReference type="InterPro" id="IPR020845">
    <property type="entry name" value="AMP-binding_CS"/>
</dbReference>
<dbReference type="GO" id="GO:0005524">
    <property type="term" value="F:ATP binding"/>
    <property type="evidence" value="ECO:0007669"/>
    <property type="project" value="UniProtKB-KW"/>
</dbReference>
<evidence type="ECO:0000313" key="6">
    <source>
        <dbReference type="Proteomes" id="UP000295500"/>
    </source>
</evidence>
<comment type="catalytic activity">
    <reaction evidence="3">
        <text>a long-chain fatty acid + ATP + CoA = a long-chain fatty acyl-CoA + AMP + diphosphate</text>
        <dbReference type="Rhea" id="RHEA:15421"/>
        <dbReference type="ChEBI" id="CHEBI:30616"/>
        <dbReference type="ChEBI" id="CHEBI:33019"/>
        <dbReference type="ChEBI" id="CHEBI:57287"/>
        <dbReference type="ChEBI" id="CHEBI:57560"/>
        <dbReference type="ChEBI" id="CHEBI:83139"/>
        <dbReference type="ChEBI" id="CHEBI:456215"/>
        <dbReference type="EC" id="6.2.1.3"/>
    </reaction>
    <physiologicalReaction direction="left-to-right" evidence="3">
        <dbReference type="Rhea" id="RHEA:15422"/>
    </physiologicalReaction>
</comment>
<name>A0A4V6PV01_9FIRM</name>
<accession>A0A4V6PV01</accession>
<protein>
    <submittedName>
        <fullName evidence="5">Long-chain acyl-CoA synthetase</fullName>
    </submittedName>
</protein>
<keyword evidence="6" id="KW-1185">Reference proteome</keyword>